<evidence type="ECO:0000313" key="3">
    <source>
        <dbReference type="Proteomes" id="UP000324800"/>
    </source>
</evidence>
<sequence length="271" mass="30858">MPRTPVDDDLREELILWDLTEKSNRSTRREIGRKNEIENDENIDDKLLQIISTDDIQPLLVIDITNNADNNNHNNENDNDNFISPFAISQNNDKDNPSSFLDHKNEDNQLKPHSDINCNLQVEQLIPNTSNFTDIQEIVIPEKISPSSSSDYQFQQRSQTHSGQTNTNSNSDTQIIINETSNSQISPQLGLNVNPKLSPLATKQNAWETEERNEQEGSIEIKLVDQINLKKDVVNRQISEEQEDQLCIHINDRNSDVEISAQNIGSCCIIL</sequence>
<reference evidence="2 3" key="1">
    <citation type="submission" date="2019-03" db="EMBL/GenBank/DDBJ databases">
        <title>Single cell metagenomics reveals metabolic interactions within the superorganism composed of flagellate Streblomastix strix and complex community of Bacteroidetes bacteria on its surface.</title>
        <authorList>
            <person name="Treitli S.C."/>
            <person name="Kolisko M."/>
            <person name="Husnik F."/>
            <person name="Keeling P."/>
            <person name="Hampl V."/>
        </authorList>
    </citation>
    <scope>NUCLEOTIDE SEQUENCE [LARGE SCALE GENOMIC DNA]</scope>
    <source>
        <strain evidence="2">ST1C</strain>
    </source>
</reference>
<name>A0A5J4UKA0_9EUKA</name>
<feature type="compositionally biased region" description="Polar residues" evidence="1">
    <location>
        <begin position="145"/>
        <end position="171"/>
    </location>
</feature>
<evidence type="ECO:0000313" key="2">
    <source>
        <dbReference type="EMBL" id="KAA6370402.1"/>
    </source>
</evidence>
<proteinExistence type="predicted"/>
<feature type="region of interest" description="Disordered" evidence="1">
    <location>
        <begin position="71"/>
        <end position="113"/>
    </location>
</feature>
<dbReference type="AlphaFoldDB" id="A0A5J4UKA0"/>
<accession>A0A5J4UKA0</accession>
<gene>
    <name evidence="2" type="ORF">EZS28_034071</name>
</gene>
<dbReference type="EMBL" id="SNRW01015413">
    <property type="protein sequence ID" value="KAA6370402.1"/>
    <property type="molecule type" value="Genomic_DNA"/>
</dbReference>
<evidence type="ECO:0000256" key="1">
    <source>
        <dbReference type="SAM" id="MobiDB-lite"/>
    </source>
</evidence>
<protein>
    <submittedName>
        <fullName evidence="2">Uncharacterized protein</fullName>
    </submittedName>
</protein>
<organism evidence="2 3">
    <name type="scientific">Streblomastix strix</name>
    <dbReference type="NCBI Taxonomy" id="222440"/>
    <lineage>
        <taxon>Eukaryota</taxon>
        <taxon>Metamonada</taxon>
        <taxon>Preaxostyla</taxon>
        <taxon>Oxymonadida</taxon>
        <taxon>Streblomastigidae</taxon>
        <taxon>Streblomastix</taxon>
    </lineage>
</organism>
<dbReference type="Proteomes" id="UP000324800">
    <property type="component" value="Unassembled WGS sequence"/>
</dbReference>
<feature type="region of interest" description="Disordered" evidence="1">
    <location>
        <begin position="143"/>
        <end position="171"/>
    </location>
</feature>
<comment type="caution">
    <text evidence="2">The sequence shown here is derived from an EMBL/GenBank/DDBJ whole genome shotgun (WGS) entry which is preliminary data.</text>
</comment>
<feature type="compositionally biased region" description="Basic and acidic residues" evidence="1">
    <location>
        <begin position="92"/>
        <end position="113"/>
    </location>
</feature>